<evidence type="ECO:0000313" key="13">
    <source>
        <dbReference type="EMBL" id="GMM46749.1"/>
    </source>
</evidence>
<evidence type="ECO:0000256" key="5">
    <source>
        <dbReference type="ARBA" id="ARBA00023136"/>
    </source>
</evidence>
<evidence type="ECO:0000313" key="14">
    <source>
        <dbReference type="Proteomes" id="UP001378960"/>
    </source>
</evidence>
<dbReference type="Proteomes" id="UP001378960">
    <property type="component" value="Unassembled WGS sequence"/>
</dbReference>
<feature type="compositionally biased region" description="Acidic residues" evidence="10">
    <location>
        <begin position="406"/>
        <end position="421"/>
    </location>
</feature>
<evidence type="ECO:0000256" key="8">
    <source>
        <dbReference type="ARBA" id="ARBA00038159"/>
    </source>
</evidence>
<dbReference type="InterPro" id="IPR051008">
    <property type="entry name" value="Telomere_Capping_Maintenance"/>
</dbReference>
<name>A0AAV5R5B7_PICKL</name>
<evidence type="ECO:0000256" key="6">
    <source>
        <dbReference type="ARBA" id="ARBA00023180"/>
    </source>
</evidence>
<protein>
    <recommendedName>
        <fullName evidence="9">Maintenance of telomere capping protein 6</fullName>
    </recommendedName>
</protein>
<proteinExistence type="inferred from homology"/>
<dbReference type="GO" id="GO:0016020">
    <property type="term" value="C:membrane"/>
    <property type="evidence" value="ECO:0007669"/>
    <property type="project" value="UniProtKB-SubCell"/>
</dbReference>
<comment type="subcellular location">
    <subcellularLocation>
        <location evidence="1">Membrane</location>
        <topology evidence="1">Single-pass type I membrane protein</topology>
    </subcellularLocation>
</comment>
<comment type="function">
    <text evidence="7">May be involved in telomere capping.</text>
</comment>
<keyword evidence="2" id="KW-0812">Transmembrane</keyword>
<evidence type="ECO:0000256" key="4">
    <source>
        <dbReference type="ARBA" id="ARBA00022989"/>
    </source>
</evidence>
<dbReference type="AlphaFoldDB" id="A0AAV5R5B7"/>
<accession>A0AAV5R5B7</accession>
<comment type="caution">
    <text evidence="13">The sequence shown here is derived from an EMBL/GenBank/DDBJ whole genome shotgun (WGS) entry which is preliminary data.</text>
</comment>
<dbReference type="InterPro" id="IPR057530">
    <property type="entry name" value="TIM-barrel_MTC6"/>
</dbReference>
<gene>
    <name evidence="13" type="ORF">DAPK24_033240</name>
</gene>
<keyword evidence="4" id="KW-1133">Transmembrane helix</keyword>
<comment type="similarity">
    <text evidence="8">Belongs to the MTC6 family.</text>
</comment>
<dbReference type="EMBL" id="BTGB01000004">
    <property type="protein sequence ID" value="GMM46749.1"/>
    <property type="molecule type" value="Genomic_DNA"/>
</dbReference>
<evidence type="ECO:0000256" key="2">
    <source>
        <dbReference type="ARBA" id="ARBA00022692"/>
    </source>
</evidence>
<evidence type="ECO:0000256" key="1">
    <source>
        <dbReference type="ARBA" id="ARBA00004479"/>
    </source>
</evidence>
<evidence type="ECO:0000256" key="9">
    <source>
        <dbReference type="ARBA" id="ARBA00039865"/>
    </source>
</evidence>
<evidence type="ECO:0000256" key="11">
    <source>
        <dbReference type="SAM" id="SignalP"/>
    </source>
</evidence>
<feature type="signal peptide" evidence="11">
    <location>
        <begin position="1"/>
        <end position="18"/>
    </location>
</feature>
<feature type="region of interest" description="Disordered" evidence="10">
    <location>
        <begin position="402"/>
        <end position="421"/>
    </location>
</feature>
<evidence type="ECO:0000256" key="10">
    <source>
        <dbReference type="SAM" id="MobiDB-lite"/>
    </source>
</evidence>
<keyword evidence="6" id="KW-0325">Glycoprotein</keyword>
<dbReference type="PANTHER" id="PTHR35518:SF2">
    <property type="entry name" value="MAINTENANCE OF TELOMERE CAPPING PROTEIN 6"/>
    <property type="match status" value="1"/>
</dbReference>
<keyword evidence="14" id="KW-1185">Reference proteome</keyword>
<dbReference type="PANTHER" id="PTHR35518">
    <property type="entry name" value="MAINTENANCE OF TELOMOERE CAPPING"/>
    <property type="match status" value="1"/>
</dbReference>
<keyword evidence="3 11" id="KW-0732">Signal</keyword>
<feature type="chain" id="PRO_5043585341" description="Maintenance of telomere capping protein 6" evidence="11">
    <location>
        <begin position="19"/>
        <end position="590"/>
    </location>
</feature>
<sequence>MILSFWLLFWYFCSTGCAITITAENSEVWDEFTKYSQLKSWPYLSRARAAAIRTQRDVTANVSVAYSVTPGVDLTPVVFESLGYNADSLNDFRTLLNVGVQTFILDLYYHENSKAWLLCPPERLESIIGGGYTSDYDFTECDVATFNLTSLISTLNNFLSNTNNNLNTNVMFLLLKLHSFSTAPNVTMPASLVNTNVTSLSAQFDTIDKIVSPLTVPSFNLPTMNDLLFRLGLRVFPIILENNLYDNTSYNLLDDQFTFFISLKSGKTDQWDSYNILDMDVYHIEEFENATTIPLRTQHLAFAYDTSTRPFSLKSYRKSISLGYGPIISHALDNLSDISWFLELSCWSWSPYQPTSTDIDELQIPQIVSNISDYILNAPFTGHIFQHSDMFDNSSLNFIDSGTNNDTDDNNNENNDDNNEDDEYLNRCAALSKIGWIATTCDRKLPVVCQNLRNVSDFMLLDVEMDYMRAVSACKAMDGRYDIGVPRNVYDQITAMDLIPEDKEFVWINLNSLASENCWVVGLNTNCPYQLVTSTHVFVKMITPSTTMAVALAVALIILQSQRVPVHKNRRAWKRRIDEFSKNDIDGVPA</sequence>
<dbReference type="Pfam" id="PF25506">
    <property type="entry name" value="TIM-barrel_MTC6"/>
    <property type="match status" value="1"/>
</dbReference>
<evidence type="ECO:0000256" key="3">
    <source>
        <dbReference type="ARBA" id="ARBA00022729"/>
    </source>
</evidence>
<organism evidence="13 14">
    <name type="scientific">Pichia kluyveri</name>
    <name type="common">Yeast</name>
    <dbReference type="NCBI Taxonomy" id="36015"/>
    <lineage>
        <taxon>Eukaryota</taxon>
        <taxon>Fungi</taxon>
        <taxon>Dikarya</taxon>
        <taxon>Ascomycota</taxon>
        <taxon>Saccharomycotina</taxon>
        <taxon>Pichiomycetes</taxon>
        <taxon>Pichiales</taxon>
        <taxon>Pichiaceae</taxon>
        <taxon>Pichia</taxon>
    </lineage>
</organism>
<evidence type="ECO:0000256" key="7">
    <source>
        <dbReference type="ARBA" id="ARBA00037703"/>
    </source>
</evidence>
<evidence type="ECO:0000259" key="12">
    <source>
        <dbReference type="Pfam" id="PF25506"/>
    </source>
</evidence>
<feature type="domain" description="MTC6 partial TIM-barrel" evidence="12">
    <location>
        <begin position="42"/>
        <end position="348"/>
    </location>
</feature>
<reference evidence="13 14" key="1">
    <citation type="journal article" date="2023" name="Elife">
        <title>Identification of key yeast species and microbe-microbe interactions impacting larval growth of Drosophila in the wild.</title>
        <authorList>
            <person name="Mure A."/>
            <person name="Sugiura Y."/>
            <person name="Maeda R."/>
            <person name="Honda K."/>
            <person name="Sakurai N."/>
            <person name="Takahashi Y."/>
            <person name="Watada M."/>
            <person name="Katoh T."/>
            <person name="Gotoh A."/>
            <person name="Gotoh Y."/>
            <person name="Taniguchi I."/>
            <person name="Nakamura K."/>
            <person name="Hayashi T."/>
            <person name="Katayama T."/>
            <person name="Uemura T."/>
            <person name="Hattori Y."/>
        </authorList>
    </citation>
    <scope>NUCLEOTIDE SEQUENCE [LARGE SCALE GENOMIC DNA]</scope>
    <source>
        <strain evidence="13 14">PK-24</strain>
    </source>
</reference>
<keyword evidence="5" id="KW-0472">Membrane</keyword>